<evidence type="ECO:0000313" key="4">
    <source>
        <dbReference type="Proteomes" id="UP001500235"/>
    </source>
</evidence>
<evidence type="ECO:0000256" key="1">
    <source>
        <dbReference type="SAM" id="MobiDB-lite"/>
    </source>
</evidence>
<proteinExistence type="predicted"/>
<evidence type="ECO:0000256" key="2">
    <source>
        <dbReference type="SAM" id="SignalP"/>
    </source>
</evidence>
<protein>
    <submittedName>
        <fullName evidence="3">Uncharacterized protein</fullName>
    </submittedName>
</protein>
<comment type="caution">
    <text evidence="3">The sequence shown here is derived from an EMBL/GenBank/DDBJ whole genome shotgun (WGS) entry which is preliminary data.</text>
</comment>
<gene>
    <name evidence="3" type="ORF">GCM10022280_24720</name>
</gene>
<reference evidence="4" key="1">
    <citation type="journal article" date="2019" name="Int. J. Syst. Evol. Microbiol.">
        <title>The Global Catalogue of Microorganisms (GCM) 10K type strain sequencing project: providing services to taxonomists for standard genome sequencing and annotation.</title>
        <authorList>
            <consortium name="The Broad Institute Genomics Platform"/>
            <consortium name="The Broad Institute Genome Sequencing Center for Infectious Disease"/>
            <person name="Wu L."/>
            <person name="Ma J."/>
        </authorList>
    </citation>
    <scope>NUCLEOTIDE SEQUENCE [LARGE SCALE GENOMIC DNA]</scope>
    <source>
        <strain evidence="4">JCM 17563</strain>
    </source>
</reference>
<dbReference type="Proteomes" id="UP001500235">
    <property type="component" value="Unassembled WGS sequence"/>
</dbReference>
<name>A0ABP7T9L6_9SPHN</name>
<keyword evidence="2" id="KW-0732">Signal</keyword>
<dbReference type="EMBL" id="BAABBQ010000001">
    <property type="protein sequence ID" value="GAA4023067.1"/>
    <property type="molecule type" value="Genomic_DNA"/>
</dbReference>
<feature type="region of interest" description="Disordered" evidence="1">
    <location>
        <begin position="79"/>
        <end position="98"/>
    </location>
</feature>
<feature type="chain" id="PRO_5047361160" evidence="2">
    <location>
        <begin position="20"/>
        <end position="148"/>
    </location>
</feature>
<accession>A0ABP7T9L6</accession>
<feature type="signal peptide" evidence="2">
    <location>
        <begin position="1"/>
        <end position="19"/>
    </location>
</feature>
<keyword evidence="4" id="KW-1185">Reference proteome</keyword>
<sequence>MQRLIIAALAAAAAVPAAAQPYPQPYPPAPPPAASLPPEIADGRTIDQLGNMVGALTRALLELPVGEVEAAIENRPVTSADRRKTVRSVTGTDERELGEQIEESKVAVKQGGAAVARSLPVIRDALNRAGDEIARATANVPQPGYPRR</sequence>
<evidence type="ECO:0000313" key="3">
    <source>
        <dbReference type="EMBL" id="GAA4023067.1"/>
    </source>
</evidence>
<dbReference type="RefSeq" id="WP_344707699.1">
    <property type="nucleotide sequence ID" value="NZ_BAABBQ010000001.1"/>
</dbReference>
<organism evidence="3 4">
    <name type="scientific">Sphingomonas swuensis</name>
    <dbReference type="NCBI Taxonomy" id="977800"/>
    <lineage>
        <taxon>Bacteria</taxon>
        <taxon>Pseudomonadati</taxon>
        <taxon>Pseudomonadota</taxon>
        <taxon>Alphaproteobacteria</taxon>
        <taxon>Sphingomonadales</taxon>
        <taxon>Sphingomonadaceae</taxon>
        <taxon>Sphingomonas</taxon>
    </lineage>
</organism>